<protein>
    <submittedName>
        <fullName evidence="5">Extracellular solute-binding protein</fullName>
    </submittedName>
</protein>
<dbReference type="PROSITE" id="PS51257">
    <property type="entry name" value="PROKAR_LIPOPROTEIN"/>
    <property type="match status" value="1"/>
</dbReference>
<dbReference type="SUPFAM" id="SSF53850">
    <property type="entry name" value="Periplasmic binding protein-like II"/>
    <property type="match status" value="1"/>
</dbReference>
<feature type="chain" id="PRO_5047180629" evidence="4">
    <location>
        <begin position="22"/>
        <end position="417"/>
    </location>
</feature>
<evidence type="ECO:0000313" key="5">
    <source>
        <dbReference type="EMBL" id="MEA5454011.1"/>
    </source>
</evidence>
<dbReference type="EMBL" id="JAYGGQ010000002">
    <property type="protein sequence ID" value="MEA5454011.1"/>
    <property type="molecule type" value="Genomic_DNA"/>
</dbReference>
<evidence type="ECO:0000313" key="6">
    <source>
        <dbReference type="Proteomes" id="UP001304769"/>
    </source>
</evidence>
<dbReference type="InterPro" id="IPR006311">
    <property type="entry name" value="TAT_signal"/>
</dbReference>
<dbReference type="PANTHER" id="PTHR30061:SF50">
    <property type="entry name" value="MALTOSE_MALTODEXTRIN-BINDING PERIPLASMIC PROTEIN"/>
    <property type="match status" value="1"/>
</dbReference>
<organism evidence="5 6">
    <name type="scientific">Sinomonas terricola</name>
    <dbReference type="NCBI Taxonomy" id="3110330"/>
    <lineage>
        <taxon>Bacteria</taxon>
        <taxon>Bacillati</taxon>
        <taxon>Actinomycetota</taxon>
        <taxon>Actinomycetes</taxon>
        <taxon>Micrococcales</taxon>
        <taxon>Micrococcaceae</taxon>
        <taxon>Sinomonas</taxon>
    </lineage>
</organism>
<accession>A0ABU5T4E1</accession>
<comment type="caution">
    <text evidence="5">The sequence shown here is derived from an EMBL/GenBank/DDBJ whole genome shotgun (WGS) entry which is preliminary data.</text>
</comment>
<dbReference type="Gene3D" id="3.40.190.10">
    <property type="entry name" value="Periplasmic binding protein-like II"/>
    <property type="match status" value="1"/>
</dbReference>
<keyword evidence="3 4" id="KW-0732">Signal</keyword>
<reference evidence="5 6" key="1">
    <citation type="submission" date="2023-12" db="EMBL/GenBank/DDBJ databases">
        <title>Sinomonas terricola sp. nov, isolated from litchi orchard soil in Guangdong, PR China.</title>
        <authorList>
            <person name="Jiaxin W."/>
            <person name="Yang Z."/>
            <person name="Honghui Z."/>
        </authorList>
    </citation>
    <scope>NUCLEOTIDE SEQUENCE [LARGE SCALE GENOMIC DNA]</scope>
    <source>
        <strain evidence="5 6">JGH33</strain>
    </source>
</reference>
<dbReference type="InterPro" id="IPR006059">
    <property type="entry name" value="SBP"/>
</dbReference>
<dbReference type="Pfam" id="PF13416">
    <property type="entry name" value="SBP_bac_8"/>
    <property type="match status" value="1"/>
</dbReference>
<dbReference type="RefSeq" id="WP_323277802.1">
    <property type="nucleotide sequence ID" value="NZ_JAYGGQ010000002.1"/>
</dbReference>
<evidence type="ECO:0000256" key="4">
    <source>
        <dbReference type="SAM" id="SignalP"/>
    </source>
</evidence>
<keyword evidence="2" id="KW-0813">Transport</keyword>
<evidence type="ECO:0000256" key="1">
    <source>
        <dbReference type="ARBA" id="ARBA00008520"/>
    </source>
</evidence>
<evidence type="ECO:0000256" key="3">
    <source>
        <dbReference type="ARBA" id="ARBA00022729"/>
    </source>
</evidence>
<feature type="signal peptide" evidence="4">
    <location>
        <begin position="1"/>
        <end position="21"/>
    </location>
</feature>
<dbReference type="PROSITE" id="PS51318">
    <property type="entry name" value="TAT"/>
    <property type="match status" value="1"/>
</dbReference>
<dbReference type="Proteomes" id="UP001304769">
    <property type="component" value="Unassembled WGS sequence"/>
</dbReference>
<gene>
    <name evidence="5" type="ORF">SPF06_04670</name>
</gene>
<keyword evidence="6" id="KW-1185">Reference proteome</keyword>
<comment type="similarity">
    <text evidence="1">Belongs to the bacterial solute-binding protein 1 family.</text>
</comment>
<sequence>MNLSRRACLAAAALAASVALAACGGGSPSGQPTGTSAVAAADNHQPLTILIGTSGDAETAAVKSAVEAWSKKSGTPATVNVASDLNQQLSQGFSGGNPPDLFYVTNDSVATYAGNGSLEPYVDQLKNKDAFYPSLVKAFTVNGKSYAAPKDFSTLELVINTDMWKAAGLGDADIPTTWDQLESVAKKLTTGQHVGLAVSPQFERLGVFMAQAGGWLTDDSGKAAANSDANVQGLAFAKKLLADGAMKYSSQLGAGWGGEAFGTQKAAMTIEGNWISGAMGKDYKSVNYRVAKLPAGPKGEGTIQYDGGWGMAAQSKNKGGAIDLVTYLTQPEQQMGFAKAFGVMPSVQSIADQWKAAFPGQTAFLDGAASSKSIPSVAGISDVIKDFDSQLDALPTTEPKTILEKVQTNLSGLAGLS</sequence>
<name>A0ABU5T4E1_9MICC</name>
<dbReference type="PANTHER" id="PTHR30061">
    <property type="entry name" value="MALTOSE-BINDING PERIPLASMIC PROTEIN"/>
    <property type="match status" value="1"/>
</dbReference>
<proteinExistence type="inferred from homology"/>
<evidence type="ECO:0000256" key="2">
    <source>
        <dbReference type="ARBA" id="ARBA00022448"/>
    </source>
</evidence>